<name>A0A940MLC8_9RHOB</name>
<dbReference type="RefSeq" id="WP_209361553.1">
    <property type="nucleotide sequence ID" value="NZ_JAGISH010000007.1"/>
</dbReference>
<comment type="caution">
    <text evidence="1">The sequence shown here is derived from an EMBL/GenBank/DDBJ whole genome shotgun (WGS) entry which is preliminary data.</text>
</comment>
<gene>
    <name evidence="1" type="ORF">J5474_14155</name>
</gene>
<dbReference type="PROSITE" id="PS51257">
    <property type="entry name" value="PROKAR_LIPOPROTEIN"/>
    <property type="match status" value="1"/>
</dbReference>
<sequence>MRKLVAVALTIGAVSGCVNQETFVKNNIRYSEYELDRAECETKAAQDVAVNRSPGAEIAVAILTGVYQTQDANADARRRNYEACMIKKGYQRVELPMCPNAQKAKANGVGPLNAHEKISVGQGSCVASDSSGRVIFSKKE</sequence>
<evidence type="ECO:0000313" key="2">
    <source>
        <dbReference type="Proteomes" id="UP000675940"/>
    </source>
</evidence>
<keyword evidence="2" id="KW-1185">Reference proteome</keyword>
<evidence type="ECO:0008006" key="3">
    <source>
        <dbReference type="Google" id="ProtNLM"/>
    </source>
</evidence>
<dbReference type="Proteomes" id="UP000675940">
    <property type="component" value="Unassembled WGS sequence"/>
</dbReference>
<protein>
    <recommendedName>
        <fullName evidence="3">Lipoprotein</fullName>
    </recommendedName>
</protein>
<dbReference type="AlphaFoldDB" id="A0A940MLC8"/>
<dbReference type="EMBL" id="JAGISH010000007">
    <property type="protein sequence ID" value="MBP0483626.1"/>
    <property type="molecule type" value="Genomic_DNA"/>
</dbReference>
<accession>A0A940MLC8</accession>
<evidence type="ECO:0000313" key="1">
    <source>
        <dbReference type="EMBL" id="MBP0483626.1"/>
    </source>
</evidence>
<organism evidence="1 2">
    <name type="scientific">Sagittula salina</name>
    <dbReference type="NCBI Taxonomy" id="2820268"/>
    <lineage>
        <taxon>Bacteria</taxon>
        <taxon>Pseudomonadati</taxon>
        <taxon>Pseudomonadota</taxon>
        <taxon>Alphaproteobacteria</taxon>
        <taxon>Rhodobacterales</taxon>
        <taxon>Roseobacteraceae</taxon>
        <taxon>Sagittula</taxon>
    </lineage>
</organism>
<reference evidence="1" key="1">
    <citation type="submission" date="2021-03" db="EMBL/GenBank/DDBJ databases">
        <title>Sagittula salina sp. nov. strain M10.9X isolated from the marine waste.</title>
        <authorList>
            <person name="Satari L."/>
            <person name="Molina-Menor E."/>
            <person name="Vidal-Verdu A."/>
            <person name="Pascual J."/>
            <person name="Pereto J."/>
            <person name="Porcar M."/>
        </authorList>
    </citation>
    <scope>NUCLEOTIDE SEQUENCE</scope>
    <source>
        <strain evidence="1">M10.9X</strain>
    </source>
</reference>
<proteinExistence type="predicted"/>